<evidence type="ECO:0000256" key="3">
    <source>
        <dbReference type="ARBA" id="ARBA00022448"/>
    </source>
</evidence>
<evidence type="ECO:0000256" key="5">
    <source>
        <dbReference type="ARBA" id="ARBA00022692"/>
    </source>
</evidence>
<dbReference type="SFLD" id="SFLDG00002">
    <property type="entry name" value="C1.7:_P-type_atpase_like"/>
    <property type="match status" value="1"/>
</dbReference>
<keyword evidence="6 14" id="KW-0479">Metal-binding</keyword>
<dbReference type="InterPro" id="IPR001757">
    <property type="entry name" value="P_typ_ATPase"/>
</dbReference>
<evidence type="ECO:0000256" key="4">
    <source>
        <dbReference type="ARBA" id="ARBA00022553"/>
    </source>
</evidence>
<proteinExistence type="inferred from homology"/>
<evidence type="ECO:0000313" key="17">
    <source>
        <dbReference type="EMBL" id="MFC0393052.1"/>
    </source>
</evidence>
<comment type="similarity">
    <text evidence="2 14">Belongs to the cation transport ATPase (P-type) (TC 3.A.3) family. Type IB subfamily.</text>
</comment>
<dbReference type="EMBL" id="JBHLVF010000028">
    <property type="protein sequence ID" value="MFC0393052.1"/>
    <property type="molecule type" value="Genomic_DNA"/>
</dbReference>
<evidence type="ECO:0000256" key="7">
    <source>
        <dbReference type="ARBA" id="ARBA00022741"/>
    </source>
</evidence>
<feature type="transmembrane region" description="Helical" evidence="14">
    <location>
        <begin position="294"/>
        <end position="318"/>
    </location>
</feature>
<comment type="subcellular location">
    <subcellularLocation>
        <location evidence="14">Cell membrane</location>
    </subcellularLocation>
    <subcellularLocation>
        <location evidence="1">Membrane</location>
        <topology evidence="1">Multi-pass membrane protein</topology>
    </subcellularLocation>
</comment>
<feature type="transmembrane region" description="Helical" evidence="14">
    <location>
        <begin position="603"/>
        <end position="622"/>
    </location>
</feature>
<dbReference type="NCBIfam" id="TIGR01512">
    <property type="entry name" value="ATPase-IB2_Cd"/>
    <property type="match status" value="1"/>
</dbReference>
<dbReference type="SUPFAM" id="SSF81665">
    <property type="entry name" value="Calcium ATPase, transmembrane domain M"/>
    <property type="match status" value="1"/>
</dbReference>
<feature type="transmembrane region" description="Helical" evidence="14">
    <location>
        <begin position="35"/>
        <end position="54"/>
    </location>
</feature>
<evidence type="ECO:0000256" key="13">
    <source>
        <dbReference type="ARBA" id="ARBA00023136"/>
    </source>
</evidence>
<keyword evidence="3" id="KW-0813">Transport</keyword>
<evidence type="ECO:0000313" key="18">
    <source>
        <dbReference type="Proteomes" id="UP001589818"/>
    </source>
</evidence>
<keyword evidence="11 14" id="KW-1133">Transmembrane helix</keyword>
<evidence type="ECO:0000256" key="6">
    <source>
        <dbReference type="ARBA" id="ARBA00022723"/>
    </source>
</evidence>
<dbReference type="InterPro" id="IPR044492">
    <property type="entry name" value="P_typ_ATPase_HD_dom"/>
</dbReference>
<accession>A0ABV6JBZ5</accession>
<evidence type="ECO:0000256" key="15">
    <source>
        <dbReference type="SAM" id="MobiDB-lite"/>
    </source>
</evidence>
<gene>
    <name evidence="17" type="ORF">ACFFJ8_16925</name>
</gene>
<feature type="domain" description="P-type ATPase A" evidence="16">
    <location>
        <begin position="144"/>
        <end position="244"/>
    </location>
</feature>
<keyword evidence="8 14" id="KW-0067">ATP-binding</keyword>
<name>A0ABV6JBZ5_9BACL</name>
<evidence type="ECO:0000256" key="9">
    <source>
        <dbReference type="ARBA" id="ARBA00022842"/>
    </source>
</evidence>
<keyword evidence="12" id="KW-0406">Ion transport</keyword>
<keyword evidence="7 14" id="KW-0547">Nucleotide-binding</keyword>
<dbReference type="CDD" id="cd07551">
    <property type="entry name" value="P-type_ATPase_HM_ZosA_PfeT-like"/>
    <property type="match status" value="1"/>
</dbReference>
<evidence type="ECO:0000256" key="2">
    <source>
        <dbReference type="ARBA" id="ARBA00006024"/>
    </source>
</evidence>
<dbReference type="PANTHER" id="PTHR43079">
    <property type="entry name" value="PROBABLE CADMIUM/ZINC-TRANSPORTING ATPASE HMA1"/>
    <property type="match status" value="1"/>
</dbReference>
<dbReference type="Gene3D" id="3.40.1110.10">
    <property type="entry name" value="Calcium-transporting ATPase, cytoplasmic domain N"/>
    <property type="match status" value="1"/>
</dbReference>
<feature type="region of interest" description="Disordered" evidence="15">
    <location>
        <begin position="1"/>
        <end position="20"/>
    </location>
</feature>
<feature type="transmembrane region" description="Helical" evidence="14">
    <location>
        <begin position="91"/>
        <end position="109"/>
    </location>
</feature>
<evidence type="ECO:0000259" key="16">
    <source>
        <dbReference type="Pfam" id="PF00122"/>
    </source>
</evidence>
<dbReference type="InterPro" id="IPR008250">
    <property type="entry name" value="ATPase_P-typ_transduc_dom_A_sf"/>
</dbReference>
<organism evidence="17 18">
    <name type="scientific">Paenibacillus mendelii</name>
    <dbReference type="NCBI Taxonomy" id="206163"/>
    <lineage>
        <taxon>Bacteria</taxon>
        <taxon>Bacillati</taxon>
        <taxon>Bacillota</taxon>
        <taxon>Bacilli</taxon>
        <taxon>Bacillales</taxon>
        <taxon>Paenibacillaceae</taxon>
        <taxon>Paenibacillus</taxon>
    </lineage>
</organism>
<dbReference type="SFLD" id="SFLDF00027">
    <property type="entry name" value="p-type_atpase"/>
    <property type="match status" value="1"/>
</dbReference>
<dbReference type="Pfam" id="PF00122">
    <property type="entry name" value="E1-E2_ATPase"/>
    <property type="match status" value="1"/>
</dbReference>
<sequence>MISAMQSTEAKVNKQELSETGGTLPSKLKDTFSRYGEGIAALISGVLIAAAWSIDNTSHTWAIILYSLAFLIGGFVKAKEGLHTLIYERDLDVNLLMLVAAIGAASIGYWTEGAVLIFIFSLSGALESYTMDRSSRDISALMGMKPETAVLYCDGIETIVSMNDLKAGDIILVKPGENIPADGVVTEGYSAVNQASITGESLPVDKETGSEVFAGTLNGQGALFIEVSRPGESTLFAKIIRLVQEAQSEKPVSQLFMERFERFYARAIILISLLLILLPPLLLGWSWENTVYKAMVFLVVASPCALVASIMPAMLSAISSSARRGLLFKGGAHLENLARTKVIAFDKTGTLTTGRPQVTDTIPMLGYNEHEMLQLAASLESLSEHPLAKAIVHKAQELGIKLDRPKEFTARTGWGLEAELAGDMWKIGKPAFMEERHLTEELAHTIHKLEEEGKTVTVLHHSKGAVGIIALRDTIRPEAKLAIASLQKQGVQVAMLTGDQRKTAESIAREAGIDMVYAELLPEDKVNIVKELRVKYGNVAMVGDGVNDAPALATATVGIAMGAAGSDAALETANLVLLKDDIGRIADAIALGKRTAKIIKQNMIFAISVITLLIAANFIDGIALPLGVVGHEGSTILVILNGLRLLRHSSKSNIAV</sequence>
<comment type="caution">
    <text evidence="17">The sequence shown here is derived from an EMBL/GenBank/DDBJ whole genome shotgun (WGS) entry which is preliminary data.</text>
</comment>
<dbReference type="Gene3D" id="2.70.150.10">
    <property type="entry name" value="Calcium-transporting ATPase, cytoplasmic transduction domain A"/>
    <property type="match status" value="1"/>
</dbReference>
<evidence type="ECO:0000256" key="14">
    <source>
        <dbReference type="RuleBase" id="RU362081"/>
    </source>
</evidence>
<keyword evidence="14" id="KW-1003">Cell membrane</keyword>
<dbReference type="Pfam" id="PF00702">
    <property type="entry name" value="Hydrolase"/>
    <property type="match status" value="1"/>
</dbReference>
<evidence type="ECO:0000256" key="10">
    <source>
        <dbReference type="ARBA" id="ARBA00022967"/>
    </source>
</evidence>
<evidence type="ECO:0000256" key="1">
    <source>
        <dbReference type="ARBA" id="ARBA00004141"/>
    </source>
</evidence>
<dbReference type="Proteomes" id="UP001589818">
    <property type="component" value="Unassembled WGS sequence"/>
</dbReference>
<dbReference type="PRINTS" id="PR00119">
    <property type="entry name" value="CATATPASE"/>
</dbReference>
<dbReference type="PRINTS" id="PR00941">
    <property type="entry name" value="CDATPASE"/>
</dbReference>
<feature type="transmembrane region" description="Helical" evidence="14">
    <location>
        <begin position="60"/>
        <end position="79"/>
    </location>
</feature>
<protein>
    <submittedName>
        <fullName evidence="17">Heavy metal translocating P-type ATPase</fullName>
    </submittedName>
</protein>
<dbReference type="NCBIfam" id="TIGR01494">
    <property type="entry name" value="ATPase_P-type"/>
    <property type="match status" value="1"/>
</dbReference>
<feature type="transmembrane region" description="Helical" evidence="14">
    <location>
        <begin position="263"/>
        <end position="282"/>
    </location>
</feature>
<dbReference type="InterPro" id="IPR027256">
    <property type="entry name" value="P-typ_ATPase_IB"/>
</dbReference>
<dbReference type="InterPro" id="IPR051949">
    <property type="entry name" value="Cation_Transport_ATPase"/>
</dbReference>
<dbReference type="PROSITE" id="PS00154">
    <property type="entry name" value="ATPASE_E1_E2"/>
    <property type="match status" value="1"/>
</dbReference>
<dbReference type="InterPro" id="IPR018303">
    <property type="entry name" value="ATPase_P-typ_P_site"/>
</dbReference>
<dbReference type="InterPro" id="IPR023299">
    <property type="entry name" value="ATPase_P-typ_cyto_dom_N"/>
</dbReference>
<dbReference type="InterPro" id="IPR023214">
    <property type="entry name" value="HAD_sf"/>
</dbReference>
<keyword evidence="5 14" id="KW-0812">Transmembrane</keyword>
<dbReference type="PROSITE" id="PS01229">
    <property type="entry name" value="COF_2"/>
    <property type="match status" value="1"/>
</dbReference>
<dbReference type="InterPro" id="IPR036412">
    <property type="entry name" value="HAD-like_sf"/>
</dbReference>
<keyword evidence="4" id="KW-0597">Phosphoprotein</keyword>
<feature type="compositionally biased region" description="Polar residues" evidence="15">
    <location>
        <begin position="1"/>
        <end position="10"/>
    </location>
</feature>
<evidence type="ECO:0000256" key="11">
    <source>
        <dbReference type="ARBA" id="ARBA00022989"/>
    </source>
</evidence>
<dbReference type="SUPFAM" id="SSF81653">
    <property type="entry name" value="Calcium ATPase, transduction domain A"/>
    <property type="match status" value="1"/>
</dbReference>
<keyword evidence="18" id="KW-1185">Reference proteome</keyword>
<dbReference type="PANTHER" id="PTHR43079:SF1">
    <property type="entry name" value="CADMIUM_ZINC-TRANSPORTING ATPASE HMA1, CHLOROPLASTIC-RELATED"/>
    <property type="match status" value="1"/>
</dbReference>
<dbReference type="SUPFAM" id="SSF56784">
    <property type="entry name" value="HAD-like"/>
    <property type="match status" value="1"/>
</dbReference>
<dbReference type="SFLD" id="SFLDS00003">
    <property type="entry name" value="Haloacid_Dehalogenase"/>
    <property type="match status" value="1"/>
</dbReference>
<dbReference type="RefSeq" id="WP_256555577.1">
    <property type="nucleotide sequence ID" value="NZ_JANHOF010000016.1"/>
</dbReference>
<keyword evidence="9" id="KW-0460">Magnesium</keyword>
<dbReference type="InterPro" id="IPR059000">
    <property type="entry name" value="ATPase_P-type_domA"/>
</dbReference>
<keyword evidence="13 14" id="KW-0472">Membrane</keyword>
<evidence type="ECO:0000256" key="12">
    <source>
        <dbReference type="ARBA" id="ARBA00023065"/>
    </source>
</evidence>
<keyword evidence="10" id="KW-1278">Translocase</keyword>
<dbReference type="NCBIfam" id="TIGR01525">
    <property type="entry name" value="ATPase-IB_hvy"/>
    <property type="match status" value="1"/>
</dbReference>
<evidence type="ECO:0000256" key="8">
    <source>
        <dbReference type="ARBA" id="ARBA00022840"/>
    </source>
</evidence>
<dbReference type="Gene3D" id="3.40.50.1000">
    <property type="entry name" value="HAD superfamily/HAD-like"/>
    <property type="match status" value="1"/>
</dbReference>
<reference evidence="17 18" key="1">
    <citation type="submission" date="2024-09" db="EMBL/GenBank/DDBJ databases">
        <authorList>
            <person name="Sun Q."/>
            <person name="Mori K."/>
        </authorList>
    </citation>
    <scope>NUCLEOTIDE SEQUENCE [LARGE SCALE GENOMIC DNA]</scope>
    <source>
        <strain evidence="17 18">CCM 4839</strain>
    </source>
</reference>
<dbReference type="InterPro" id="IPR023298">
    <property type="entry name" value="ATPase_P-typ_TM_dom_sf"/>
</dbReference>